<dbReference type="EMBL" id="AP019514">
    <property type="protein sequence ID" value="BBI61944.1"/>
    <property type="molecule type" value="Genomic_DNA"/>
</dbReference>
<dbReference type="AlphaFoldDB" id="A0A455UFR6"/>
<evidence type="ECO:0000313" key="2">
    <source>
        <dbReference type="Proteomes" id="UP000320231"/>
    </source>
</evidence>
<dbReference type="InterPro" id="IPR015422">
    <property type="entry name" value="PyrdxlP-dep_Trfase_small"/>
</dbReference>
<organism evidence="1 2">
    <name type="scientific">Vreelandella sulfidaeris</name>
    <dbReference type="NCBI Taxonomy" id="115553"/>
    <lineage>
        <taxon>Bacteria</taxon>
        <taxon>Pseudomonadati</taxon>
        <taxon>Pseudomonadota</taxon>
        <taxon>Gammaproteobacteria</taxon>
        <taxon>Oceanospirillales</taxon>
        <taxon>Halomonadaceae</taxon>
        <taxon>Vreelandella</taxon>
    </lineage>
</organism>
<sequence>MTESGKPATERGRGLMRGIDVVSGDIADKITSKAFEHGLVIETSGQGWRGG</sequence>
<gene>
    <name evidence="1" type="ORF">HSBAA_32500</name>
</gene>
<dbReference type="Gene3D" id="3.90.1150.10">
    <property type="entry name" value="Aspartate Aminotransferase, domain 1"/>
    <property type="match status" value="1"/>
</dbReference>
<evidence type="ECO:0000313" key="1">
    <source>
        <dbReference type="EMBL" id="BBI61944.1"/>
    </source>
</evidence>
<protein>
    <submittedName>
        <fullName evidence="1">Uncharacterized protein</fullName>
    </submittedName>
</protein>
<name>A0A455UFR6_9GAMM</name>
<dbReference type="KEGG" id="hsr:HSBAA_32500"/>
<proteinExistence type="predicted"/>
<accession>A0A455UFR6</accession>
<dbReference type="Proteomes" id="UP000320231">
    <property type="component" value="Chromosome"/>
</dbReference>
<reference evidence="1 2" key="1">
    <citation type="journal article" date="2019" name="Microbiol. Resour. Announc.">
        <title>Complete Genome Sequence of Halomonas sulfidaeris Strain Esulfide1 Isolated from a Metal Sulfide Rock at a Depth of 2,200 Meters, Obtained Using Nanopore Sequencing.</title>
        <authorList>
            <person name="Saito M."/>
            <person name="Nishigata A."/>
            <person name="Galipon J."/>
            <person name="Arakawa K."/>
        </authorList>
    </citation>
    <scope>NUCLEOTIDE SEQUENCE [LARGE SCALE GENOMIC DNA]</scope>
    <source>
        <strain evidence="1 2">ATCC BAA-803</strain>
    </source>
</reference>